<organism evidence="2 3">
    <name type="scientific">Zasmidium cellare</name>
    <name type="common">Wine cellar mold</name>
    <name type="synonym">Racodium cellare</name>
    <dbReference type="NCBI Taxonomy" id="395010"/>
    <lineage>
        <taxon>Eukaryota</taxon>
        <taxon>Fungi</taxon>
        <taxon>Dikarya</taxon>
        <taxon>Ascomycota</taxon>
        <taxon>Pezizomycotina</taxon>
        <taxon>Dothideomycetes</taxon>
        <taxon>Dothideomycetidae</taxon>
        <taxon>Mycosphaerellales</taxon>
        <taxon>Mycosphaerellaceae</taxon>
        <taxon>Zasmidium</taxon>
    </lineage>
</organism>
<name>A0ABR0EA82_ZASCE</name>
<feature type="compositionally biased region" description="Basic and acidic residues" evidence="1">
    <location>
        <begin position="73"/>
        <end position="89"/>
    </location>
</feature>
<sequence length="221" mass="24129">MNFSPYQWRAGEGYLPPPGSYPMPVCPQPYVAPFGYYPPGPFAAYPAGPAIAVPPPRPATAPASAPPKPPTPPEKKKEDRKPSSDDAKTCIHSLAPSAPLTLRPGVNYMHAPSHTKLHIFNKAAAVWEDKYKTETLAFKIFKVSTQFTVREVIERVIKGKPKDDVKWAVTEVVERGGGEWGKGSTIEYGSDKAKGTLEAMGWNERKGGGEIPPVWLVVHKV</sequence>
<evidence type="ECO:0000313" key="3">
    <source>
        <dbReference type="Proteomes" id="UP001305779"/>
    </source>
</evidence>
<accession>A0ABR0EA82</accession>
<dbReference type="Proteomes" id="UP001305779">
    <property type="component" value="Unassembled WGS sequence"/>
</dbReference>
<keyword evidence="3" id="KW-1185">Reference proteome</keyword>
<evidence type="ECO:0000256" key="1">
    <source>
        <dbReference type="SAM" id="MobiDB-lite"/>
    </source>
</evidence>
<reference evidence="2 3" key="1">
    <citation type="journal article" date="2023" name="G3 (Bethesda)">
        <title>A chromosome-level genome assembly of Zasmidium syzygii isolated from banana leaves.</title>
        <authorList>
            <person name="van Westerhoven A.C."/>
            <person name="Mehrabi R."/>
            <person name="Talebi R."/>
            <person name="Steentjes M.B.F."/>
            <person name="Corcolon B."/>
            <person name="Chong P.A."/>
            <person name="Kema G.H.J."/>
            <person name="Seidl M.F."/>
        </authorList>
    </citation>
    <scope>NUCLEOTIDE SEQUENCE [LARGE SCALE GENOMIC DNA]</scope>
    <source>
        <strain evidence="2 3">P124</strain>
    </source>
</reference>
<protein>
    <submittedName>
        <fullName evidence="2">Uncharacterized protein</fullName>
    </submittedName>
</protein>
<evidence type="ECO:0000313" key="2">
    <source>
        <dbReference type="EMBL" id="KAK4498348.1"/>
    </source>
</evidence>
<gene>
    <name evidence="2" type="ORF">PRZ48_011006</name>
</gene>
<comment type="caution">
    <text evidence="2">The sequence shown here is derived from an EMBL/GenBank/DDBJ whole genome shotgun (WGS) entry which is preliminary data.</text>
</comment>
<proteinExistence type="predicted"/>
<dbReference type="EMBL" id="JAXOVC010000008">
    <property type="protein sequence ID" value="KAK4498348.1"/>
    <property type="molecule type" value="Genomic_DNA"/>
</dbReference>
<feature type="region of interest" description="Disordered" evidence="1">
    <location>
        <begin position="53"/>
        <end position="90"/>
    </location>
</feature>
<feature type="compositionally biased region" description="Pro residues" evidence="1">
    <location>
        <begin position="53"/>
        <end position="72"/>
    </location>
</feature>